<keyword evidence="1" id="KW-0805">Transcription regulation</keyword>
<dbReference type="AlphaFoldDB" id="A0A494XIS6"/>
<dbReference type="InterPro" id="IPR018062">
    <property type="entry name" value="HTH_AraC-typ_CS"/>
</dbReference>
<dbReference type="Pfam" id="PF12833">
    <property type="entry name" value="HTH_18"/>
    <property type="match status" value="1"/>
</dbReference>
<feature type="domain" description="HTH araC/xylS-type" evidence="4">
    <location>
        <begin position="250"/>
        <end position="349"/>
    </location>
</feature>
<dbReference type="PANTHER" id="PTHR46796">
    <property type="entry name" value="HTH-TYPE TRANSCRIPTIONAL ACTIVATOR RHAS-RELATED"/>
    <property type="match status" value="1"/>
</dbReference>
<dbReference type="InterPro" id="IPR050204">
    <property type="entry name" value="AraC_XylS_family_regulators"/>
</dbReference>
<comment type="caution">
    <text evidence="5">The sequence shown here is derived from an EMBL/GenBank/DDBJ whole genome shotgun (WGS) entry which is preliminary data.</text>
</comment>
<dbReference type="OrthoDB" id="8590374at2"/>
<evidence type="ECO:0000256" key="2">
    <source>
        <dbReference type="ARBA" id="ARBA00023125"/>
    </source>
</evidence>
<accession>A0A494XIS6</accession>
<dbReference type="RefSeq" id="WP_121088719.1">
    <property type="nucleotide sequence ID" value="NZ_RBZU01000010.1"/>
</dbReference>
<dbReference type="InterPro" id="IPR035418">
    <property type="entry name" value="AraC-bd_2"/>
</dbReference>
<reference evidence="5 6" key="1">
    <citation type="submission" date="2018-10" db="EMBL/GenBank/DDBJ databases">
        <title>Robbsia sp. DHC34, isolated from soil.</title>
        <authorList>
            <person name="Gao Z.-H."/>
            <person name="Qiu L.-H."/>
        </authorList>
    </citation>
    <scope>NUCLEOTIDE SEQUENCE [LARGE SCALE GENOMIC DNA]</scope>
    <source>
        <strain evidence="5 6">DHC34</strain>
    </source>
</reference>
<keyword evidence="3" id="KW-0804">Transcription</keyword>
<dbReference type="InterPro" id="IPR020449">
    <property type="entry name" value="Tscrpt_reg_AraC-type_HTH"/>
</dbReference>
<organism evidence="5 6">
    <name type="scientific">Pararobbsia silviterrae</name>
    <dbReference type="NCBI Taxonomy" id="1792498"/>
    <lineage>
        <taxon>Bacteria</taxon>
        <taxon>Pseudomonadati</taxon>
        <taxon>Pseudomonadota</taxon>
        <taxon>Betaproteobacteria</taxon>
        <taxon>Burkholderiales</taxon>
        <taxon>Burkholderiaceae</taxon>
        <taxon>Pararobbsia</taxon>
    </lineage>
</organism>
<dbReference type="InterPro" id="IPR018060">
    <property type="entry name" value="HTH_AraC"/>
</dbReference>
<evidence type="ECO:0000313" key="5">
    <source>
        <dbReference type="EMBL" id="RKP49662.1"/>
    </source>
</evidence>
<protein>
    <submittedName>
        <fullName evidence="5">Helix-turn-helix domain-containing protein</fullName>
    </submittedName>
</protein>
<dbReference type="Gene3D" id="1.10.10.60">
    <property type="entry name" value="Homeodomain-like"/>
    <property type="match status" value="1"/>
</dbReference>
<evidence type="ECO:0000256" key="1">
    <source>
        <dbReference type="ARBA" id="ARBA00023015"/>
    </source>
</evidence>
<keyword evidence="2" id="KW-0238">DNA-binding</keyword>
<keyword evidence="6" id="KW-1185">Reference proteome</keyword>
<dbReference type="PROSITE" id="PS01124">
    <property type="entry name" value="HTH_ARAC_FAMILY_2"/>
    <property type="match status" value="1"/>
</dbReference>
<dbReference type="SMART" id="SM00342">
    <property type="entry name" value="HTH_ARAC"/>
    <property type="match status" value="1"/>
</dbReference>
<gene>
    <name evidence="5" type="ORF">D7S86_20440</name>
</gene>
<dbReference type="EMBL" id="RBZU01000010">
    <property type="protein sequence ID" value="RKP49662.1"/>
    <property type="molecule type" value="Genomic_DNA"/>
</dbReference>
<evidence type="ECO:0000256" key="3">
    <source>
        <dbReference type="ARBA" id="ARBA00023163"/>
    </source>
</evidence>
<dbReference type="GO" id="GO:0003700">
    <property type="term" value="F:DNA-binding transcription factor activity"/>
    <property type="evidence" value="ECO:0007669"/>
    <property type="project" value="InterPro"/>
</dbReference>
<name>A0A494XIS6_9BURK</name>
<dbReference type="GO" id="GO:0043565">
    <property type="term" value="F:sequence-specific DNA binding"/>
    <property type="evidence" value="ECO:0007669"/>
    <property type="project" value="InterPro"/>
</dbReference>
<dbReference type="Proteomes" id="UP000270342">
    <property type="component" value="Unassembled WGS sequence"/>
</dbReference>
<sequence>MATTYTTRVRDLIAGAHNRYAFPATSTETRSSSIVHRHFTVNGEARTLQARAWSDYVDRILESPVSRAQTEAGFFGEIDSYILEDLIYLDSRTDPLQQARTNAKISRDNVRDFVFHMAVEGIMETQTDPTRRGPAAQFVPGVLALDMGQTMRMRRPTPARVLAFFIPRAKVEAVIDDAESIHGKVLPYATPIGQLLQEQVLALCRHLPHLNPADAQDAIQLCADLTLVAFAKQSRLDEGMRAVTRRAQTEYIKRYIAANLHDTALSPAQVLQAFPRLPRATLYRLFESEGGLAAYIRHCRLWAAAMELIELPTTSIADIAYGLGFGSASNFSRAFKHSYGLSPLDFRTAGGHWLR</sequence>
<dbReference type="PRINTS" id="PR00032">
    <property type="entry name" value="HTHARAC"/>
</dbReference>
<dbReference type="Pfam" id="PF14525">
    <property type="entry name" value="AraC_binding_2"/>
    <property type="match status" value="1"/>
</dbReference>
<dbReference type="SUPFAM" id="SSF46689">
    <property type="entry name" value="Homeodomain-like"/>
    <property type="match status" value="1"/>
</dbReference>
<evidence type="ECO:0000259" key="4">
    <source>
        <dbReference type="PROSITE" id="PS01124"/>
    </source>
</evidence>
<dbReference type="PANTHER" id="PTHR46796:SF6">
    <property type="entry name" value="ARAC SUBFAMILY"/>
    <property type="match status" value="1"/>
</dbReference>
<evidence type="ECO:0000313" key="6">
    <source>
        <dbReference type="Proteomes" id="UP000270342"/>
    </source>
</evidence>
<dbReference type="PROSITE" id="PS00041">
    <property type="entry name" value="HTH_ARAC_FAMILY_1"/>
    <property type="match status" value="1"/>
</dbReference>
<proteinExistence type="predicted"/>
<dbReference type="InterPro" id="IPR009057">
    <property type="entry name" value="Homeodomain-like_sf"/>
</dbReference>